<dbReference type="SUPFAM" id="SSF56801">
    <property type="entry name" value="Acetyl-CoA synthetase-like"/>
    <property type="match status" value="1"/>
</dbReference>
<evidence type="ECO:0000313" key="3">
    <source>
        <dbReference type="Proteomes" id="UP000587396"/>
    </source>
</evidence>
<dbReference type="Gene3D" id="3.40.50.12780">
    <property type="entry name" value="N-terminal domain of ligase-like"/>
    <property type="match status" value="1"/>
</dbReference>
<evidence type="ECO:0000313" key="2">
    <source>
        <dbReference type="EMBL" id="MBC2889911.1"/>
    </source>
</evidence>
<dbReference type="InterPro" id="IPR042099">
    <property type="entry name" value="ANL_N_sf"/>
</dbReference>
<feature type="domain" description="Acyl-protein synthetase LuxE" evidence="1">
    <location>
        <begin position="12"/>
        <end position="349"/>
    </location>
</feature>
<dbReference type="InterPro" id="IPR007534">
    <property type="entry name" value="LuxE"/>
</dbReference>
<organism evidence="2 3">
    <name type="scientific">Gordonibacter massiliensis</name>
    <name type="common">ex Traore et al. 2017</name>
    <dbReference type="NCBI Taxonomy" id="1841863"/>
    <lineage>
        <taxon>Bacteria</taxon>
        <taxon>Bacillati</taxon>
        <taxon>Actinomycetota</taxon>
        <taxon>Coriobacteriia</taxon>
        <taxon>Eggerthellales</taxon>
        <taxon>Eggerthellaceae</taxon>
        <taxon>Gordonibacter</taxon>
    </lineage>
</organism>
<dbReference type="AlphaFoldDB" id="A0A842JHE7"/>
<dbReference type="GO" id="GO:0047474">
    <property type="term" value="F:long-chain fatty acid--protein ligase activity"/>
    <property type="evidence" value="ECO:0007669"/>
    <property type="project" value="InterPro"/>
</dbReference>
<dbReference type="EMBL" id="JACMSE010000008">
    <property type="protein sequence ID" value="MBC2889911.1"/>
    <property type="molecule type" value="Genomic_DNA"/>
</dbReference>
<evidence type="ECO:0000259" key="1">
    <source>
        <dbReference type="Pfam" id="PF04443"/>
    </source>
</evidence>
<dbReference type="Pfam" id="PF04443">
    <property type="entry name" value="LuxE"/>
    <property type="match status" value="1"/>
</dbReference>
<keyword evidence="3" id="KW-1185">Reference proteome</keyword>
<comment type="caution">
    <text evidence="2">The sequence shown here is derived from an EMBL/GenBank/DDBJ whole genome shotgun (WGS) entry which is preliminary data.</text>
</comment>
<dbReference type="Proteomes" id="UP000587396">
    <property type="component" value="Unassembled WGS sequence"/>
</dbReference>
<dbReference type="GO" id="GO:0008218">
    <property type="term" value="P:bioluminescence"/>
    <property type="evidence" value="ECO:0007669"/>
    <property type="project" value="InterPro"/>
</dbReference>
<reference evidence="2 3" key="1">
    <citation type="submission" date="2020-08" db="EMBL/GenBank/DDBJ databases">
        <authorList>
            <person name="Liu C."/>
            <person name="Sun Q."/>
        </authorList>
    </citation>
    <scope>NUCLEOTIDE SEQUENCE [LARGE SCALE GENOMIC DNA]</scope>
    <source>
        <strain evidence="2 3">N22</strain>
    </source>
</reference>
<name>A0A842JHE7_9ACTN</name>
<dbReference type="RefSeq" id="WP_185905675.1">
    <property type="nucleotide sequence ID" value="NZ_JACMSE010000008.1"/>
</dbReference>
<sequence>MTFALDYGELFEAGLFSLAAPEKRSLHARWLSALNSHHRGLCPEYDRICAVLGDGVPVPVRLFKELDLMSVEKGAVAKTMTSSGTSGQRRSRIYLDNDTSARQTKALSRIVSDFTGERKRMPMLVVDAEGTVRNRSMFSARTAGIRGFSMMGRDVTFALRDDMALDWDSVEAFAERHSGERVLVFGFTFLVWANLVEEARSRGFSVEMEGVLVHGGGWKKLADRAVSPAEFAEGVLGVLGSGVRPCDYYGMVEQTGSICMECECGRLHASVFSDVEAVDPATMLPVPFGAEGLLVTTSLLPTSYPGHVLLTEDVGAVLGEDDCPCGRRGRYFEVHGRQKGAEVRGCSDTYEGR</sequence>
<proteinExistence type="predicted"/>
<accession>A0A842JHE7</accession>
<gene>
    <name evidence="2" type="ORF">H7313_11240</name>
</gene>
<protein>
    <submittedName>
        <fullName evidence="2">Acyl-protein synthetase</fullName>
    </submittedName>
</protein>